<name>E8R350_ISOPI</name>
<dbReference type="InParanoid" id="E8R350"/>
<dbReference type="STRING" id="575540.Isop_1989"/>
<dbReference type="RefSeq" id="WP_013564857.1">
    <property type="nucleotide sequence ID" value="NC_014962.1"/>
</dbReference>
<evidence type="ECO:0000313" key="1">
    <source>
        <dbReference type="EMBL" id="ADV62569.1"/>
    </source>
</evidence>
<dbReference type="KEGG" id="ipa:Isop_1989"/>
<reference key="1">
    <citation type="submission" date="2010-11" db="EMBL/GenBank/DDBJ databases">
        <title>The complete sequence of chromosome of Isophaera pallida ATCC 43644.</title>
        <authorList>
            <consortium name="US DOE Joint Genome Institute (JGI-PGF)"/>
            <person name="Lucas S."/>
            <person name="Copeland A."/>
            <person name="Lapidus A."/>
            <person name="Bruce D."/>
            <person name="Goodwin L."/>
            <person name="Pitluck S."/>
            <person name="Kyrpides N."/>
            <person name="Mavromatis K."/>
            <person name="Pagani I."/>
            <person name="Ivanova N."/>
            <person name="Saunders E."/>
            <person name="Brettin T."/>
            <person name="Detter J.C."/>
            <person name="Han C."/>
            <person name="Tapia R."/>
            <person name="Land M."/>
            <person name="Hauser L."/>
            <person name="Markowitz V."/>
            <person name="Cheng J.-F."/>
            <person name="Hugenholtz P."/>
            <person name="Woyke T."/>
            <person name="Wu D."/>
            <person name="Eisen J.A."/>
        </authorList>
    </citation>
    <scope>NUCLEOTIDE SEQUENCE</scope>
    <source>
        <strain>ATCC 43644</strain>
    </source>
</reference>
<dbReference type="EMBL" id="CP002353">
    <property type="protein sequence ID" value="ADV62569.1"/>
    <property type="molecule type" value="Genomic_DNA"/>
</dbReference>
<organism evidence="1 2">
    <name type="scientific">Isosphaera pallida (strain ATCC 43644 / DSM 9630 / IS1B)</name>
    <dbReference type="NCBI Taxonomy" id="575540"/>
    <lineage>
        <taxon>Bacteria</taxon>
        <taxon>Pseudomonadati</taxon>
        <taxon>Planctomycetota</taxon>
        <taxon>Planctomycetia</taxon>
        <taxon>Isosphaerales</taxon>
        <taxon>Isosphaeraceae</taxon>
        <taxon>Isosphaera</taxon>
    </lineage>
</organism>
<dbReference type="Proteomes" id="UP000008631">
    <property type="component" value="Chromosome"/>
</dbReference>
<gene>
    <name evidence="1" type="ordered locus">Isop_1989</name>
</gene>
<dbReference type="HOGENOM" id="CLU_1382500_0_0_0"/>
<sequence length="197" mass="21211">MSEGDGIDGGSSRPAWGWAAVSPWRRGFRAIDRQLRTDPTLKAAGVTIRSWSGEPGDTGPPSVAMCPWIRLTPKARVGSGDWESEGWQRADLTIAIETAVAGTHCDPLMDLWWAIVLALFPPPETPRHAEAGRVRTEAIAPPLRFPAPSGHVVTCWGFEPGRLRLTTPAIEPIVTTGRAAMLMGRGELTLTLCVATP</sequence>
<reference evidence="1 2" key="2">
    <citation type="journal article" date="2011" name="Stand. Genomic Sci.">
        <title>Complete genome sequence of Isosphaera pallida type strain (IS1B).</title>
        <authorList>
            <consortium name="US DOE Joint Genome Institute (JGI-PGF)"/>
            <person name="Goker M."/>
            <person name="Cleland D."/>
            <person name="Saunders E."/>
            <person name="Lapidus A."/>
            <person name="Nolan M."/>
            <person name="Lucas S."/>
            <person name="Hammon N."/>
            <person name="Deshpande S."/>
            <person name="Cheng J.F."/>
            <person name="Tapia R."/>
            <person name="Han C."/>
            <person name="Goodwin L."/>
            <person name="Pitluck S."/>
            <person name="Liolios K."/>
            <person name="Pagani I."/>
            <person name="Ivanova N."/>
            <person name="Mavromatis K."/>
            <person name="Pati A."/>
            <person name="Chen A."/>
            <person name="Palaniappan K."/>
            <person name="Land M."/>
            <person name="Hauser L."/>
            <person name="Chang Y.J."/>
            <person name="Jeffries C.D."/>
            <person name="Detter J.C."/>
            <person name="Beck B."/>
            <person name="Woyke T."/>
            <person name="Bristow J."/>
            <person name="Eisen J.A."/>
            <person name="Markowitz V."/>
            <person name="Hugenholtz P."/>
            <person name="Kyrpides N.C."/>
            <person name="Klenk H.P."/>
        </authorList>
    </citation>
    <scope>NUCLEOTIDE SEQUENCE [LARGE SCALE GENOMIC DNA]</scope>
    <source>
        <strain evidence="2">ATCC 43644 / DSM 9630 / IS1B</strain>
    </source>
</reference>
<accession>E8R350</accession>
<protein>
    <submittedName>
        <fullName evidence="1">Uncharacterized protein</fullName>
    </submittedName>
</protein>
<dbReference type="AlphaFoldDB" id="E8R350"/>
<keyword evidence="2" id="KW-1185">Reference proteome</keyword>
<proteinExistence type="predicted"/>
<evidence type="ECO:0000313" key="2">
    <source>
        <dbReference type="Proteomes" id="UP000008631"/>
    </source>
</evidence>